<proteinExistence type="predicted"/>
<dbReference type="InterPro" id="IPR023393">
    <property type="entry name" value="START-like_dom_sf"/>
</dbReference>
<dbReference type="Gene3D" id="3.30.530.20">
    <property type="match status" value="1"/>
</dbReference>
<comment type="caution">
    <text evidence="1">The sequence shown here is derived from an EMBL/GenBank/DDBJ whole genome shotgun (WGS) entry which is preliminary data.</text>
</comment>
<keyword evidence="2" id="KW-1185">Reference proteome</keyword>
<evidence type="ECO:0000313" key="2">
    <source>
        <dbReference type="Proteomes" id="UP000651728"/>
    </source>
</evidence>
<sequence length="178" mass="20130">MDDYGITGARVDLEVVVDLPPERLWDLVTAVHRVSEWSPECEHTALLNNTVDRTVDGGGRRVAVGTRFEGRNRRENLVWTVNCLVTEVTPPHAFAWVVLDDAHDPERPSSFWRYDLEPGDVPGRTRVRHTFEHGPGNSELRRIMAANPEMAPVILDVRLGELRRHMTETLKAITAAYA</sequence>
<gene>
    <name evidence="1" type="ORF">Mam01_17910</name>
</gene>
<organism evidence="1 2">
    <name type="scientific">Microbispora amethystogenes</name>
    <dbReference type="NCBI Taxonomy" id="1427754"/>
    <lineage>
        <taxon>Bacteria</taxon>
        <taxon>Bacillati</taxon>
        <taxon>Actinomycetota</taxon>
        <taxon>Actinomycetes</taxon>
        <taxon>Streptosporangiales</taxon>
        <taxon>Streptosporangiaceae</taxon>
        <taxon>Microbispora</taxon>
    </lineage>
</organism>
<dbReference type="EMBL" id="BOOB01000013">
    <property type="protein sequence ID" value="GIH31627.1"/>
    <property type="molecule type" value="Genomic_DNA"/>
</dbReference>
<dbReference type="SUPFAM" id="SSF55961">
    <property type="entry name" value="Bet v1-like"/>
    <property type="match status" value="1"/>
</dbReference>
<dbReference type="InterPro" id="IPR019587">
    <property type="entry name" value="Polyketide_cyclase/dehydratase"/>
</dbReference>
<name>A0ABQ4FA06_9ACTN</name>
<evidence type="ECO:0000313" key="1">
    <source>
        <dbReference type="EMBL" id="GIH31627.1"/>
    </source>
</evidence>
<accession>A0ABQ4FA06</accession>
<dbReference type="Pfam" id="PF10604">
    <property type="entry name" value="Polyketide_cyc2"/>
    <property type="match status" value="1"/>
</dbReference>
<dbReference type="RefSeq" id="WP_204284904.1">
    <property type="nucleotide sequence ID" value="NZ_BAABEJ010000006.1"/>
</dbReference>
<reference evidence="1 2" key="1">
    <citation type="submission" date="2021-01" db="EMBL/GenBank/DDBJ databases">
        <title>Whole genome shotgun sequence of Microbispora amethystogenes NBRC 101907.</title>
        <authorList>
            <person name="Komaki H."/>
            <person name="Tamura T."/>
        </authorList>
    </citation>
    <scope>NUCLEOTIDE SEQUENCE [LARGE SCALE GENOMIC DNA]</scope>
    <source>
        <strain evidence="1 2">NBRC 101907</strain>
    </source>
</reference>
<protein>
    <submittedName>
        <fullName evidence="1">Polyketide cyclase</fullName>
    </submittedName>
</protein>
<dbReference type="Proteomes" id="UP000651728">
    <property type="component" value="Unassembled WGS sequence"/>
</dbReference>